<feature type="domain" description="HTH lacI-type" evidence="4">
    <location>
        <begin position="24"/>
        <end position="78"/>
    </location>
</feature>
<dbReference type="PROSITE" id="PS50932">
    <property type="entry name" value="HTH_LACI_2"/>
    <property type="match status" value="1"/>
</dbReference>
<evidence type="ECO:0000259" key="4">
    <source>
        <dbReference type="PROSITE" id="PS50932"/>
    </source>
</evidence>
<sequence length="361" mass="38071">MAERHLRAVGGEADLSEETIRRRATVHDVARAAGVSLATVDRVLNGRPGVRAATAEKVEQAIAELGFARDLNASLMARARDLSVVFFIPDGSNEFMDSLAEAVHRRSPLALADRIHLDLRRVRALDAAALAESLNQLAPRECDCAVIVSSDEPEVLAAIDAAQRRGIAVMTLVSDLPASARRNFIGIDNVAAGRTAASLMGRFLPQGGKVAVVAGSLHLRDHAERLDGFRAALSAEFPALEIIGPLEGHDERTETAEIITALLADHSDLGGIYNLGAGNAGLVSALEASGRSGNLRVIAHELTAPTRAGLASGAIDVVLDQNPDGEIREAIAAARALALDASRTAITDPIEIGIFLRDNLR</sequence>
<dbReference type="Gene3D" id="3.40.50.2300">
    <property type="match status" value="2"/>
</dbReference>
<keyword evidence="1" id="KW-0805">Transcription regulation</keyword>
<evidence type="ECO:0000313" key="6">
    <source>
        <dbReference type="Proteomes" id="UP000438106"/>
    </source>
</evidence>
<gene>
    <name evidence="5" type="ORF">GO014_08835</name>
</gene>
<dbReference type="InterPro" id="IPR010982">
    <property type="entry name" value="Lambda_DNA-bd_dom_sf"/>
</dbReference>
<dbReference type="InterPro" id="IPR000843">
    <property type="entry name" value="HTH_LacI"/>
</dbReference>
<dbReference type="Proteomes" id="UP000438106">
    <property type="component" value="Unassembled WGS sequence"/>
</dbReference>
<dbReference type="InterPro" id="IPR028082">
    <property type="entry name" value="Peripla_BP_I"/>
</dbReference>
<keyword evidence="3" id="KW-0804">Transcription</keyword>
<dbReference type="SUPFAM" id="SSF47413">
    <property type="entry name" value="lambda repressor-like DNA-binding domains"/>
    <property type="match status" value="1"/>
</dbReference>
<organism evidence="5 6">
    <name type="scientific">Devosia marina</name>
    <dbReference type="NCBI Taxonomy" id="2683198"/>
    <lineage>
        <taxon>Bacteria</taxon>
        <taxon>Pseudomonadati</taxon>
        <taxon>Pseudomonadota</taxon>
        <taxon>Alphaproteobacteria</taxon>
        <taxon>Hyphomicrobiales</taxon>
        <taxon>Devosiaceae</taxon>
        <taxon>Devosia</taxon>
    </lineage>
</organism>
<evidence type="ECO:0000256" key="2">
    <source>
        <dbReference type="ARBA" id="ARBA00023125"/>
    </source>
</evidence>
<dbReference type="PROSITE" id="PS00356">
    <property type="entry name" value="HTH_LACI_1"/>
    <property type="match status" value="1"/>
</dbReference>
<protein>
    <submittedName>
        <fullName evidence="5">Substrate-binding domain-containing protein</fullName>
    </submittedName>
</protein>
<dbReference type="CDD" id="cd01392">
    <property type="entry name" value="HTH_LacI"/>
    <property type="match status" value="1"/>
</dbReference>
<dbReference type="Gene3D" id="1.10.260.40">
    <property type="entry name" value="lambda repressor-like DNA-binding domains"/>
    <property type="match status" value="1"/>
</dbReference>
<dbReference type="SUPFAM" id="SSF53822">
    <property type="entry name" value="Periplasmic binding protein-like I"/>
    <property type="match status" value="1"/>
</dbReference>
<reference evidence="5 6" key="1">
    <citation type="submission" date="2019-12" db="EMBL/GenBank/DDBJ databases">
        <title>Devosia maris sp. nov., isolated from the deep seawater.</title>
        <authorList>
            <person name="Liu Y."/>
        </authorList>
    </citation>
    <scope>NUCLEOTIDE SEQUENCE [LARGE SCALE GENOMIC DNA]</scope>
    <source>
        <strain evidence="5 6">L53-10-65</strain>
    </source>
</reference>
<name>A0A7X3FRT2_9HYPH</name>
<evidence type="ECO:0000256" key="1">
    <source>
        <dbReference type="ARBA" id="ARBA00023015"/>
    </source>
</evidence>
<accession>A0A7X3FRT2</accession>
<dbReference type="PANTHER" id="PTHR30146:SF152">
    <property type="entry name" value="TRANSCRIPTIONAL REGULATORY PROTEIN"/>
    <property type="match status" value="1"/>
</dbReference>
<evidence type="ECO:0000256" key="3">
    <source>
        <dbReference type="ARBA" id="ARBA00023163"/>
    </source>
</evidence>
<evidence type="ECO:0000313" key="5">
    <source>
        <dbReference type="EMBL" id="MVS99122.1"/>
    </source>
</evidence>
<dbReference type="Pfam" id="PF00356">
    <property type="entry name" value="LacI"/>
    <property type="match status" value="1"/>
</dbReference>
<dbReference type="Pfam" id="PF13407">
    <property type="entry name" value="Peripla_BP_4"/>
    <property type="match status" value="1"/>
</dbReference>
<dbReference type="InterPro" id="IPR025997">
    <property type="entry name" value="SBP_2_dom"/>
</dbReference>
<dbReference type="CDD" id="cd06307">
    <property type="entry name" value="PBP1_sugar_binding"/>
    <property type="match status" value="1"/>
</dbReference>
<dbReference type="GO" id="GO:0000976">
    <property type="term" value="F:transcription cis-regulatory region binding"/>
    <property type="evidence" value="ECO:0007669"/>
    <property type="project" value="TreeGrafter"/>
</dbReference>
<keyword evidence="2" id="KW-0238">DNA-binding</keyword>
<dbReference type="PANTHER" id="PTHR30146">
    <property type="entry name" value="LACI-RELATED TRANSCRIPTIONAL REPRESSOR"/>
    <property type="match status" value="1"/>
</dbReference>
<dbReference type="PRINTS" id="PR00036">
    <property type="entry name" value="HTHLACI"/>
</dbReference>
<dbReference type="GO" id="GO:0003700">
    <property type="term" value="F:DNA-binding transcription factor activity"/>
    <property type="evidence" value="ECO:0007669"/>
    <property type="project" value="TreeGrafter"/>
</dbReference>
<dbReference type="SMART" id="SM00354">
    <property type="entry name" value="HTH_LACI"/>
    <property type="match status" value="1"/>
</dbReference>
<keyword evidence="6" id="KW-1185">Reference proteome</keyword>
<proteinExistence type="predicted"/>
<dbReference type="AlphaFoldDB" id="A0A7X3FRT2"/>
<dbReference type="EMBL" id="WQRF01000002">
    <property type="protein sequence ID" value="MVS99122.1"/>
    <property type="molecule type" value="Genomic_DNA"/>
</dbReference>
<comment type="caution">
    <text evidence="5">The sequence shown here is derived from an EMBL/GenBank/DDBJ whole genome shotgun (WGS) entry which is preliminary data.</text>
</comment>